<feature type="compositionally biased region" description="Polar residues" evidence="1">
    <location>
        <begin position="257"/>
        <end position="267"/>
    </location>
</feature>
<name>A0AAW0G664_9APHY</name>
<feature type="compositionally biased region" description="Gly residues" evidence="1">
    <location>
        <begin position="49"/>
        <end position="64"/>
    </location>
</feature>
<feature type="compositionally biased region" description="Low complexity" evidence="1">
    <location>
        <begin position="588"/>
        <end position="601"/>
    </location>
</feature>
<feature type="compositionally biased region" description="Polar residues" evidence="1">
    <location>
        <begin position="612"/>
        <end position="623"/>
    </location>
</feature>
<dbReference type="Proteomes" id="UP001385951">
    <property type="component" value="Unassembled WGS sequence"/>
</dbReference>
<dbReference type="EMBL" id="JASBNA010000021">
    <property type="protein sequence ID" value="KAK7685152.1"/>
    <property type="molecule type" value="Genomic_DNA"/>
</dbReference>
<reference evidence="2 3" key="1">
    <citation type="submission" date="2022-09" db="EMBL/GenBank/DDBJ databases">
        <authorList>
            <person name="Palmer J.M."/>
        </authorList>
    </citation>
    <scope>NUCLEOTIDE SEQUENCE [LARGE SCALE GENOMIC DNA]</scope>
    <source>
        <strain evidence="2 3">DSM 7382</strain>
    </source>
</reference>
<feature type="compositionally biased region" description="Low complexity" evidence="1">
    <location>
        <begin position="344"/>
        <end position="357"/>
    </location>
</feature>
<feature type="region of interest" description="Disordered" evidence="1">
    <location>
        <begin position="16"/>
        <end position="498"/>
    </location>
</feature>
<organism evidence="2 3">
    <name type="scientific">Cerrena zonata</name>
    <dbReference type="NCBI Taxonomy" id="2478898"/>
    <lineage>
        <taxon>Eukaryota</taxon>
        <taxon>Fungi</taxon>
        <taxon>Dikarya</taxon>
        <taxon>Basidiomycota</taxon>
        <taxon>Agaricomycotina</taxon>
        <taxon>Agaricomycetes</taxon>
        <taxon>Polyporales</taxon>
        <taxon>Cerrenaceae</taxon>
        <taxon>Cerrena</taxon>
    </lineage>
</organism>
<gene>
    <name evidence="2" type="ORF">QCA50_011515</name>
</gene>
<evidence type="ECO:0000313" key="3">
    <source>
        <dbReference type="Proteomes" id="UP001385951"/>
    </source>
</evidence>
<feature type="compositionally biased region" description="Polar residues" evidence="1">
    <location>
        <begin position="319"/>
        <end position="330"/>
    </location>
</feature>
<feature type="compositionally biased region" description="Low complexity" evidence="1">
    <location>
        <begin position="162"/>
        <end position="173"/>
    </location>
</feature>
<feature type="compositionally biased region" description="Low complexity" evidence="1">
    <location>
        <begin position="268"/>
        <end position="303"/>
    </location>
</feature>
<feature type="compositionally biased region" description="Basic and acidic residues" evidence="1">
    <location>
        <begin position="428"/>
        <end position="437"/>
    </location>
</feature>
<accession>A0AAW0G664</accession>
<evidence type="ECO:0000256" key="1">
    <source>
        <dbReference type="SAM" id="MobiDB-lite"/>
    </source>
</evidence>
<feature type="compositionally biased region" description="Polar residues" evidence="1">
    <location>
        <begin position="183"/>
        <end position="216"/>
    </location>
</feature>
<keyword evidence="3" id="KW-1185">Reference proteome</keyword>
<feature type="compositionally biased region" description="Gly residues" evidence="1">
    <location>
        <begin position="104"/>
        <end position="122"/>
    </location>
</feature>
<evidence type="ECO:0000313" key="2">
    <source>
        <dbReference type="EMBL" id="KAK7685152.1"/>
    </source>
</evidence>
<feature type="compositionally biased region" description="Acidic residues" evidence="1">
    <location>
        <begin position="462"/>
        <end position="473"/>
    </location>
</feature>
<feature type="compositionally biased region" description="Low complexity" evidence="1">
    <location>
        <begin position="554"/>
        <end position="564"/>
    </location>
</feature>
<sequence length="663" mass="69510">MLEARRAYRNAYLNDRVKTVTVRDPGANADLDDPRFNRHPPPPPPSPPGGGGGHGGGGGNGGDNAGAQAGTRADAGTRAVTGANAHAGNGSRPGGSGNANANTGNGGRSGGNGNGSNSGGSGYSTATPENPRPTGITLYPTRSAPCELQPTASTSTRIEPQSTSTSATRVASVLVPKTERSNSSRSQNQTHRNRNDASSPPTVGTVQNALDNLSVSSERRRHGTVNANSNEGYEYSRTSNHSSRRSTNYSRSIRSSPPTEITQVESGSGSTMMSSRHLSSLSSVASPDASPALGSSSSGSGKSKSSKSERKHKSSSRSLTEGTSKGTPFSSALARSARDGSTDSSGKAHSSRTSSSKHTSRSHVEADSTADRDRRHRRTYSSITTGTAGTPGSTKPSKSSHTSRSSHSSHAHRSHRSARTPSPAPSRSRTDDPDWSPKTDVTYYESGGSSPEPIDHRVSIDEREELEEFEDDGFATAPSSPELQPTTPPVMNLHENDGPAILHSMEGSSSSSLRGSMMEGWSSDRVHLISNPNYDESPKRVFPPRRTYSETGIQTQTETQSQTEANPDRSDTRGPVSICPTCHCHCHQSQPPSRSQSQSASTVGGDTVPATPVSQHNPLSPLNRQMEFAGALGLSTLSVPNISHSPGLDPRSPIARSTSLPAK</sequence>
<feature type="compositionally biased region" description="Low complexity" evidence="1">
    <location>
        <begin position="235"/>
        <end position="256"/>
    </location>
</feature>
<feature type="compositionally biased region" description="Polar residues" evidence="1">
    <location>
        <begin position="150"/>
        <end position="161"/>
    </location>
</feature>
<dbReference type="AlphaFoldDB" id="A0AAW0G664"/>
<feature type="compositionally biased region" description="Basic and acidic residues" evidence="1">
    <location>
        <begin position="362"/>
        <end position="373"/>
    </location>
</feature>
<feature type="compositionally biased region" description="Basic residues" evidence="1">
    <location>
        <begin position="407"/>
        <end position="418"/>
    </location>
</feature>
<proteinExistence type="predicted"/>
<feature type="region of interest" description="Disordered" evidence="1">
    <location>
        <begin position="637"/>
        <end position="663"/>
    </location>
</feature>
<feature type="compositionally biased region" description="Low complexity" evidence="1">
    <location>
        <begin position="390"/>
        <end position="406"/>
    </location>
</feature>
<comment type="caution">
    <text evidence="2">The sequence shown here is derived from an EMBL/GenBank/DDBJ whole genome shotgun (WGS) entry which is preliminary data.</text>
</comment>
<feature type="region of interest" description="Disordered" evidence="1">
    <location>
        <begin position="530"/>
        <end position="624"/>
    </location>
</feature>
<protein>
    <submittedName>
        <fullName evidence="2">Uncharacterized protein</fullName>
    </submittedName>
</protein>
<feature type="compositionally biased region" description="Pro residues" evidence="1">
    <location>
        <begin position="39"/>
        <end position="48"/>
    </location>
</feature>